<feature type="domain" description="Aminopeptidase N-like N-terminal" evidence="14">
    <location>
        <begin position="230"/>
        <end position="300"/>
    </location>
</feature>
<dbReference type="InterPro" id="IPR012779">
    <property type="entry name" value="Peptidase_M1_pepN"/>
</dbReference>
<sequence>MHHHNKEQQSSSCVKTLLLLSCTWAVAAAAAAADISSAEASKGGEKITVGTAALISINSTSSTRQYRACYIPPTHLIPSTQLSFNINGDDVTVTSTLTINPNPQWRGFLRSPAAAAAAELGCSSLPGAASSTATAGNSSSARKQEAAAEGAVVVAANQVPPLVLNGEGLELLDIRLDGQPLPQASYTVTDSSLALLSPPERQFTLQTTSRLSLRWATGSVGLARSISGTYITQCEPEGFRRLTYFLDRPDVRSNFTVRVEADERECPVLLSNGNLRGAGTLPGGRHYAVYEDPLPKPSYLFALAAGPLVLGAEGSFSSAITGRTAALRVYAPWGYADQVTFALHSLQQSMAWDEAMFGRHFDLELYSMVATEYFPPTGMENQGLSFYQLSNLAAALDTHTDSEAQANQQLVAHEFLHEWSGNRVTLRDWFDLSLKEGLTQFRQQLFAAAVDSASMAAAAAVAAPVSNASSPLDTLLVEALAEAEAAGSASRLAATSSNSTAGNASSNSSSSSSDDDDYEEQDAASSNSSSGRKLLALDTAAARCRPAASRALQATPNSSSSSSSAPAASLQPQVLQLLRGYSPSSPAAAAAASGWQRVLHAQRLRQTGSLFDDLRPDSFRSPSMLYTSTVYDKGAEVVRMYYTLLGVEGFARGLRSFFDTHDLQSVTFNELHASLAAASPGTNLTGLLPWLANDAPPRLTVSSSWDQGSGMLSVTVQRGTRQEDAPLVPLKVGLLDAAGNDIPLTVSNTTAAPPAGPLLMLPGATAALNSTQYGSNTSGSSSSSVVLLVSQPSQTYRFQLGAAGKPAALSLLRDFSAPATVDGDAYDSSSSTQFLARYDSNPFARWDAVQRLATGLLLKLFNAADRAGSADDATLAAAAAAAANDSDSNSSNSSSGNGEALAAALEAVLDDNTLDGQYKAQLLQIPSVSQVSPRTSPEKPLVMHQVRVWLMKRLASQLKPQLLSTVLQADRQLAALRATQQPASLPAAAAASVPAAALIQSKVSGRRSILQAFSNSTPGSVVAAARAAPVAAALAKVAGPGAADGFSPPAVKARAARAAALGMLGFLQDARLQRHVEARYYNASNLSDRLTAFEALEGTPAYNRTLAHFESTYSSKPMALAKWFRVQASSDQPNNTNVVRGLMQHATFDASEYAICSAVLMGFSDSVVNFHAADGSGYRFLADAVLQVDDSNSFCAARAVRELGDWSNCAEPHRRLMCGQLARLAASASSLSDDTADAVKSAADGCPTT</sequence>
<accession>A0A383VGM0</accession>
<dbReference type="InterPro" id="IPR037144">
    <property type="entry name" value="Peptidase_M1_pepN_C_sf"/>
</dbReference>
<keyword evidence="3" id="KW-0031">Aminopeptidase</keyword>
<keyword evidence="16" id="KW-1185">Reference proteome</keyword>
<feature type="domain" description="Peptidase M1 alanyl aminopeptidase Ig-like fold" evidence="12">
    <location>
        <begin position="697"/>
        <end position="822"/>
    </location>
</feature>
<dbReference type="Gene3D" id="1.25.50.10">
    <property type="entry name" value="Peptidase M1, alanyl aminopeptidase, C-terminal domain"/>
    <property type="match status" value="2"/>
</dbReference>
<dbReference type="STRING" id="3088.A0A383VGM0"/>
<evidence type="ECO:0000256" key="1">
    <source>
        <dbReference type="ARBA" id="ARBA00001947"/>
    </source>
</evidence>
<evidence type="ECO:0000259" key="12">
    <source>
        <dbReference type="Pfam" id="PF11940"/>
    </source>
</evidence>
<dbReference type="PANTHER" id="PTHR46322">
    <property type="entry name" value="PUROMYCIN-SENSITIVE AMINOPEPTIDASE"/>
    <property type="match status" value="1"/>
</dbReference>
<comment type="similarity">
    <text evidence="2">Belongs to the peptidase M1 family.</text>
</comment>
<dbReference type="Pfam" id="PF01433">
    <property type="entry name" value="Peptidase_M1"/>
    <property type="match status" value="2"/>
</dbReference>
<dbReference type="GO" id="GO:0009507">
    <property type="term" value="C:chloroplast"/>
    <property type="evidence" value="ECO:0007669"/>
    <property type="project" value="TreeGrafter"/>
</dbReference>
<dbReference type="InterPro" id="IPR042097">
    <property type="entry name" value="Aminopeptidase_N-like_N_sf"/>
</dbReference>
<feature type="region of interest" description="Disordered" evidence="9">
    <location>
        <begin position="547"/>
        <end position="567"/>
    </location>
</feature>
<dbReference type="GO" id="GO:0006508">
    <property type="term" value="P:proteolysis"/>
    <property type="evidence" value="ECO:0007669"/>
    <property type="project" value="UniProtKB-KW"/>
</dbReference>
<dbReference type="InterPro" id="IPR001930">
    <property type="entry name" value="Peptidase_M1"/>
</dbReference>
<dbReference type="Pfam" id="PF17900">
    <property type="entry name" value="Peptidase_M1_N"/>
    <property type="match status" value="1"/>
</dbReference>
<evidence type="ECO:0000313" key="16">
    <source>
        <dbReference type="Proteomes" id="UP000256970"/>
    </source>
</evidence>
<evidence type="ECO:0000259" key="14">
    <source>
        <dbReference type="Pfam" id="PF17900"/>
    </source>
</evidence>
<dbReference type="InterPro" id="IPR035414">
    <property type="entry name" value="Peptidase_M1_pepN_Ig-like"/>
</dbReference>
<feature type="compositionally biased region" description="Low complexity" evidence="9">
    <location>
        <begin position="558"/>
        <end position="567"/>
    </location>
</feature>
<dbReference type="EMBL" id="FNXT01000443">
    <property type="protein sequence ID" value="SZX64688.1"/>
    <property type="molecule type" value="Genomic_DNA"/>
</dbReference>
<comment type="cofactor">
    <cofactor evidence="1">
        <name>Zn(2+)</name>
        <dbReference type="ChEBI" id="CHEBI:29105"/>
    </cofactor>
</comment>
<evidence type="ECO:0000256" key="2">
    <source>
        <dbReference type="ARBA" id="ARBA00010136"/>
    </source>
</evidence>
<keyword evidence="4" id="KW-0645">Protease</keyword>
<proteinExistence type="inferred from homology"/>
<evidence type="ECO:0000313" key="15">
    <source>
        <dbReference type="EMBL" id="SZX64688.1"/>
    </source>
</evidence>
<evidence type="ECO:0000256" key="3">
    <source>
        <dbReference type="ARBA" id="ARBA00022438"/>
    </source>
</evidence>
<dbReference type="SUPFAM" id="SSF63737">
    <property type="entry name" value="Leukotriene A4 hydrolase N-terminal domain"/>
    <property type="match status" value="1"/>
</dbReference>
<dbReference type="GO" id="GO:0008237">
    <property type="term" value="F:metallopeptidase activity"/>
    <property type="evidence" value="ECO:0007669"/>
    <property type="project" value="UniProtKB-KW"/>
</dbReference>
<evidence type="ECO:0000256" key="9">
    <source>
        <dbReference type="SAM" id="MobiDB-lite"/>
    </source>
</evidence>
<feature type="compositionally biased region" description="Acidic residues" evidence="9">
    <location>
        <begin position="513"/>
        <end position="522"/>
    </location>
</feature>
<keyword evidence="7" id="KW-0862">Zinc</keyword>
<protein>
    <recommendedName>
        <fullName evidence="17">Peptidase M1 membrane alanine aminopeptidase domain-containing protein</fullName>
    </recommendedName>
</protein>
<dbReference type="InterPro" id="IPR038438">
    <property type="entry name" value="PepN_Ig-like_sf"/>
</dbReference>
<dbReference type="Pfam" id="PF17432">
    <property type="entry name" value="DUF3458_C"/>
    <property type="match status" value="2"/>
</dbReference>
<feature type="domain" description="Peptidase M1 membrane alanine aminopeptidase" evidence="11">
    <location>
        <begin position="619"/>
        <end position="679"/>
    </location>
</feature>
<feature type="domain" description="Peptidase M1 alanyl aminopeptidase C-terminal" evidence="13">
    <location>
        <begin position="1044"/>
        <end position="1242"/>
    </location>
</feature>
<dbReference type="GO" id="GO:0008270">
    <property type="term" value="F:zinc ion binding"/>
    <property type="evidence" value="ECO:0007669"/>
    <property type="project" value="InterPro"/>
</dbReference>
<gene>
    <name evidence="15" type="ORF">BQ4739_LOCUS5182</name>
</gene>
<keyword evidence="5" id="KW-0479">Metal-binding</keyword>
<dbReference type="PRINTS" id="PR00756">
    <property type="entry name" value="ALADIPTASE"/>
</dbReference>
<dbReference type="Gene3D" id="2.60.40.1730">
    <property type="entry name" value="tricorn interacting facor f3 domain"/>
    <property type="match status" value="1"/>
</dbReference>
<name>A0A383VGM0_TETOB</name>
<feature type="compositionally biased region" description="Low complexity" evidence="9">
    <location>
        <begin position="491"/>
        <end position="512"/>
    </location>
</feature>
<dbReference type="Proteomes" id="UP000256970">
    <property type="component" value="Unassembled WGS sequence"/>
</dbReference>
<keyword evidence="8" id="KW-0482">Metalloprotease</keyword>
<evidence type="ECO:0000256" key="8">
    <source>
        <dbReference type="ARBA" id="ARBA00023049"/>
    </source>
</evidence>
<dbReference type="InterPro" id="IPR027268">
    <property type="entry name" value="Peptidase_M4/M1_CTD_sf"/>
</dbReference>
<evidence type="ECO:0008006" key="17">
    <source>
        <dbReference type="Google" id="ProtNLM"/>
    </source>
</evidence>
<dbReference type="Gene3D" id="3.30.2010.30">
    <property type="match status" value="1"/>
</dbReference>
<organism evidence="15 16">
    <name type="scientific">Tetradesmus obliquus</name>
    <name type="common">Green alga</name>
    <name type="synonym">Acutodesmus obliquus</name>
    <dbReference type="NCBI Taxonomy" id="3088"/>
    <lineage>
        <taxon>Eukaryota</taxon>
        <taxon>Viridiplantae</taxon>
        <taxon>Chlorophyta</taxon>
        <taxon>core chlorophytes</taxon>
        <taxon>Chlorophyceae</taxon>
        <taxon>CS clade</taxon>
        <taxon>Sphaeropleales</taxon>
        <taxon>Scenedesmaceae</taxon>
        <taxon>Tetradesmus</taxon>
    </lineage>
</organism>
<dbReference type="InterPro" id="IPR024601">
    <property type="entry name" value="Peptidase_M1_pepN_C"/>
</dbReference>
<evidence type="ECO:0000256" key="10">
    <source>
        <dbReference type="SAM" id="SignalP"/>
    </source>
</evidence>
<feature type="domain" description="Peptidase M1 alanyl aminopeptidase C-terminal" evidence="13">
    <location>
        <begin position="833"/>
        <end position="972"/>
    </location>
</feature>
<dbReference type="SUPFAM" id="SSF55486">
    <property type="entry name" value="Metalloproteases ('zincins'), catalytic domain"/>
    <property type="match status" value="2"/>
</dbReference>
<feature type="chain" id="PRO_5016698639" description="Peptidase M1 membrane alanine aminopeptidase domain-containing protein" evidence="10">
    <location>
        <begin position="33"/>
        <end position="1249"/>
    </location>
</feature>
<feature type="region of interest" description="Disordered" evidence="9">
    <location>
        <begin position="491"/>
        <end position="531"/>
    </location>
</feature>
<evidence type="ECO:0000256" key="6">
    <source>
        <dbReference type="ARBA" id="ARBA00022801"/>
    </source>
</evidence>
<feature type="signal peptide" evidence="10">
    <location>
        <begin position="1"/>
        <end position="32"/>
    </location>
</feature>
<evidence type="ECO:0000259" key="11">
    <source>
        <dbReference type="Pfam" id="PF01433"/>
    </source>
</evidence>
<dbReference type="AlphaFoldDB" id="A0A383VGM0"/>
<dbReference type="InterPro" id="IPR014782">
    <property type="entry name" value="Peptidase_M1_dom"/>
</dbReference>
<dbReference type="GO" id="GO:0004177">
    <property type="term" value="F:aminopeptidase activity"/>
    <property type="evidence" value="ECO:0007669"/>
    <property type="project" value="UniProtKB-KW"/>
</dbReference>
<dbReference type="InterPro" id="IPR045357">
    <property type="entry name" value="Aminopeptidase_N-like_N"/>
</dbReference>
<dbReference type="Pfam" id="PF11940">
    <property type="entry name" value="DUF3458"/>
    <property type="match status" value="1"/>
</dbReference>
<dbReference type="Gene3D" id="2.60.40.1840">
    <property type="match status" value="1"/>
</dbReference>
<evidence type="ECO:0000256" key="7">
    <source>
        <dbReference type="ARBA" id="ARBA00022833"/>
    </source>
</evidence>
<reference evidence="15 16" key="1">
    <citation type="submission" date="2016-10" db="EMBL/GenBank/DDBJ databases">
        <authorList>
            <person name="Cai Z."/>
        </authorList>
    </citation>
    <scope>NUCLEOTIDE SEQUENCE [LARGE SCALE GENOMIC DNA]</scope>
</reference>
<evidence type="ECO:0000259" key="13">
    <source>
        <dbReference type="Pfam" id="PF17432"/>
    </source>
</evidence>
<evidence type="ECO:0000256" key="4">
    <source>
        <dbReference type="ARBA" id="ARBA00022670"/>
    </source>
</evidence>
<dbReference type="Gene3D" id="1.10.390.10">
    <property type="entry name" value="Neutral Protease Domain 2"/>
    <property type="match status" value="2"/>
</dbReference>
<keyword evidence="10" id="KW-0732">Signal</keyword>
<evidence type="ECO:0000256" key="5">
    <source>
        <dbReference type="ARBA" id="ARBA00022723"/>
    </source>
</evidence>
<dbReference type="PANTHER" id="PTHR46322:SF1">
    <property type="entry name" value="PUROMYCIN-SENSITIVE AMINOPEPTIDASE"/>
    <property type="match status" value="1"/>
</dbReference>
<feature type="domain" description="Peptidase M1 membrane alanine aminopeptidase" evidence="11">
    <location>
        <begin position="341"/>
        <end position="452"/>
    </location>
</feature>
<keyword evidence="6" id="KW-0378">Hydrolase</keyword>